<reference evidence="2 3" key="1">
    <citation type="submission" date="2014-10" db="EMBL/GenBank/DDBJ databases">
        <title>Draft genome of the hookworm Ancylostoma caninum.</title>
        <authorList>
            <person name="Mitreva M."/>
        </authorList>
    </citation>
    <scope>NUCLEOTIDE SEQUENCE [LARGE SCALE GENOMIC DNA]</scope>
    <source>
        <strain evidence="2 3">Baltimore</strain>
    </source>
</reference>
<sequence length="144" mass="16632">MKAAKKCIFQRSGRKTSLSYGENVWMTTAVKRDKALAAEHACQNWFSELERFGVGLYNILTTALWNRPRTEIGHYTQMVWQETYKIGCYVEWCEKMTLAVCHYSPKGNTPNKPIYENGSPCRKDVDCRCENCRCSRSEALCIVQ</sequence>
<dbReference type="PANTHER" id="PTHR10334">
    <property type="entry name" value="CYSTEINE-RICH SECRETORY PROTEIN-RELATED"/>
    <property type="match status" value="1"/>
</dbReference>
<accession>A0A368H9S7</accession>
<dbReference type="PROSITE" id="PS01009">
    <property type="entry name" value="CRISP_1"/>
    <property type="match status" value="1"/>
</dbReference>
<dbReference type="EMBL" id="JOJR01000002">
    <property type="protein sequence ID" value="RCN53361.1"/>
    <property type="molecule type" value="Genomic_DNA"/>
</dbReference>
<dbReference type="STRING" id="29170.A0A368H9S7"/>
<evidence type="ECO:0000313" key="2">
    <source>
        <dbReference type="EMBL" id="RCN53361.1"/>
    </source>
</evidence>
<protein>
    <recommendedName>
        <fullName evidence="1">SCP domain-containing protein</fullName>
    </recommendedName>
</protein>
<dbReference type="CDD" id="cd05380">
    <property type="entry name" value="CAP_euk"/>
    <property type="match status" value="1"/>
</dbReference>
<dbReference type="OrthoDB" id="5874910at2759"/>
<dbReference type="InterPro" id="IPR014044">
    <property type="entry name" value="CAP_dom"/>
</dbReference>
<gene>
    <name evidence="2" type="ORF">ANCCAN_00424</name>
</gene>
<comment type="caution">
    <text evidence="2">The sequence shown here is derived from an EMBL/GenBank/DDBJ whole genome shotgun (WGS) entry which is preliminary data.</text>
</comment>
<organism evidence="2 3">
    <name type="scientific">Ancylostoma caninum</name>
    <name type="common">Dog hookworm</name>
    <dbReference type="NCBI Taxonomy" id="29170"/>
    <lineage>
        <taxon>Eukaryota</taxon>
        <taxon>Metazoa</taxon>
        <taxon>Ecdysozoa</taxon>
        <taxon>Nematoda</taxon>
        <taxon>Chromadorea</taxon>
        <taxon>Rhabditida</taxon>
        <taxon>Rhabditina</taxon>
        <taxon>Rhabditomorpha</taxon>
        <taxon>Strongyloidea</taxon>
        <taxon>Ancylostomatidae</taxon>
        <taxon>Ancylostomatinae</taxon>
        <taxon>Ancylostoma</taxon>
    </lineage>
</organism>
<dbReference type="InterPro" id="IPR001283">
    <property type="entry name" value="CRISP-related"/>
</dbReference>
<dbReference type="GO" id="GO:0005576">
    <property type="term" value="C:extracellular region"/>
    <property type="evidence" value="ECO:0007669"/>
    <property type="project" value="InterPro"/>
</dbReference>
<dbReference type="InterPro" id="IPR035940">
    <property type="entry name" value="CAP_sf"/>
</dbReference>
<feature type="domain" description="SCP" evidence="1">
    <location>
        <begin position="3"/>
        <end position="111"/>
    </location>
</feature>
<dbReference type="Gene3D" id="3.40.33.10">
    <property type="entry name" value="CAP"/>
    <property type="match status" value="1"/>
</dbReference>
<dbReference type="PRINTS" id="PR00837">
    <property type="entry name" value="V5TPXLIKE"/>
</dbReference>
<dbReference type="SMART" id="SM00198">
    <property type="entry name" value="SCP"/>
    <property type="match status" value="1"/>
</dbReference>
<keyword evidence="3" id="KW-1185">Reference proteome</keyword>
<dbReference type="AlphaFoldDB" id="A0A368H9S7"/>
<evidence type="ECO:0000313" key="3">
    <source>
        <dbReference type="Proteomes" id="UP000252519"/>
    </source>
</evidence>
<dbReference type="SUPFAM" id="SSF55797">
    <property type="entry name" value="PR-1-like"/>
    <property type="match status" value="1"/>
</dbReference>
<dbReference type="InterPro" id="IPR018244">
    <property type="entry name" value="Allrgn_V5/Tpx1_CS"/>
</dbReference>
<dbReference type="Proteomes" id="UP000252519">
    <property type="component" value="Unassembled WGS sequence"/>
</dbReference>
<name>A0A368H9S7_ANCCA</name>
<dbReference type="Pfam" id="PF00188">
    <property type="entry name" value="CAP"/>
    <property type="match status" value="1"/>
</dbReference>
<proteinExistence type="predicted"/>
<evidence type="ECO:0000259" key="1">
    <source>
        <dbReference type="SMART" id="SM00198"/>
    </source>
</evidence>